<dbReference type="Pfam" id="PF04357">
    <property type="entry name" value="TamB"/>
    <property type="match status" value="1"/>
</dbReference>
<dbReference type="GO" id="GO:0097347">
    <property type="term" value="C:TAM protein secretion complex"/>
    <property type="evidence" value="ECO:0007669"/>
    <property type="project" value="TreeGrafter"/>
</dbReference>
<evidence type="ECO:0000259" key="5">
    <source>
        <dbReference type="Pfam" id="PF04357"/>
    </source>
</evidence>
<protein>
    <submittedName>
        <fullName evidence="6">Pathogenicity protein</fullName>
    </submittedName>
</protein>
<evidence type="ECO:0000256" key="2">
    <source>
        <dbReference type="ARBA" id="ARBA00022692"/>
    </source>
</evidence>
<evidence type="ECO:0000256" key="3">
    <source>
        <dbReference type="ARBA" id="ARBA00022989"/>
    </source>
</evidence>
<dbReference type="PANTHER" id="PTHR36985:SF1">
    <property type="entry name" value="TRANSLOCATION AND ASSEMBLY MODULE SUBUNIT TAMB"/>
    <property type="match status" value="1"/>
</dbReference>
<keyword evidence="7" id="KW-1185">Reference proteome</keyword>
<proteinExistence type="predicted"/>
<dbReference type="GO" id="GO:0009306">
    <property type="term" value="P:protein secretion"/>
    <property type="evidence" value="ECO:0007669"/>
    <property type="project" value="InterPro"/>
</dbReference>
<comment type="subcellular location">
    <subcellularLocation>
        <location evidence="1">Membrane</location>
        <topology evidence="1">Single-pass membrane protein</topology>
    </subcellularLocation>
</comment>
<reference evidence="6 7" key="1">
    <citation type="journal article" date="2019" name="Environ. Microbiol.">
        <title>Species interactions and distinct microbial communities in high Arctic permafrost affected cryosols are associated with the CH4 and CO2 gas fluxes.</title>
        <authorList>
            <person name="Altshuler I."/>
            <person name="Hamel J."/>
            <person name="Turney S."/>
            <person name="Magnuson E."/>
            <person name="Levesque R."/>
            <person name="Greer C."/>
            <person name="Whyte L.G."/>
        </authorList>
    </citation>
    <scope>NUCLEOTIDE SEQUENCE [LARGE SCALE GENOMIC DNA]</scope>
    <source>
        <strain evidence="6 7">S13Y</strain>
    </source>
</reference>
<dbReference type="RefSeq" id="WP_140653157.1">
    <property type="nucleotide sequence ID" value="NZ_RCZO01000007.1"/>
</dbReference>
<dbReference type="InterPro" id="IPR007452">
    <property type="entry name" value="TamB_C"/>
</dbReference>
<gene>
    <name evidence="6" type="ORF">EAH88_12435</name>
</gene>
<dbReference type="AlphaFoldDB" id="A0A502C1B3"/>
<keyword evidence="4" id="KW-0472">Membrane</keyword>
<comment type="caution">
    <text evidence="6">The sequence shown here is derived from an EMBL/GenBank/DDBJ whole genome shotgun (WGS) entry which is preliminary data.</text>
</comment>
<feature type="domain" description="Translocation and assembly module TamB C-terminal" evidence="5">
    <location>
        <begin position="922"/>
        <end position="1266"/>
    </location>
</feature>
<evidence type="ECO:0000256" key="1">
    <source>
        <dbReference type="ARBA" id="ARBA00004167"/>
    </source>
</evidence>
<dbReference type="Proteomes" id="UP000319486">
    <property type="component" value="Unassembled WGS sequence"/>
</dbReference>
<evidence type="ECO:0000313" key="6">
    <source>
        <dbReference type="EMBL" id="TPG07255.1"/>
    </source>
</evidence>
<keyword evidence="3" id="KW-1133">Transmembrane helix</keyword>
<evidence type="ECO:0000313" key="7">
    <source>
        <dbReference type="Proteomes" id="UP000319486"/>
    </source>
</evidence>
<name>A0A502C1B3_9GAMM</name>
<dbReference type="EMBL" id="RCZO01000007">
    <property type="protein sequence ID" value="TPG07255.1"/>
    <property type="molecule type" value="Genomic_DNA"/>
</dbReference>
<keyword evidence="2" id="KW-0812">Transmembrane</keyword>
<evidence type="ECO:0000256" key="4">
    <source>
        <dbReference type="ARBA" id="ARBA00023136"/>
    </source>
</evidence>
<organism evidence="6 7">
    <name type="scientific">Rhodanobacter glycinis</name>
    <dbReference type="NCBI Taxonomy" id="582702"/>
    <lineage>
        <taxon>Bacteria</taxon>
        <taxon>Pseudomonadati</taxon>
        <taxon>Pseudomonadota</taxon>
        <taxon>Gammaproteobacteria</taxon>
        <taxon>Lysobacterales</taxon>
        <taxon>Rhodanobacteraceae</taxon>
        <taxon>Rhodanobacter</taxon>
    </lineage>
</organism>
<sequence>MTTTTATVAVPRRRRWLRWLGLALLLVLLLLAITAGWLLGTGAGLRFALARVQAATDGALRVQHAQGRLIGPLDLAGVRYDDGKGTVANVAKAHLDLRFWPLLARRVHVLVLDVDGVVLALPKPAPEQIPNSGSFSLQPPVELILDRVHVGTVKVTRDGRPLFASSRLDLAGSWTHDGIELHRLALQAPDGHVDLAGTLAIGMNYQGGGKAGFAWKVGGTGYAGNLVVHSDSRQAHLDLRLSAPTIAQLQLDLSQSGDYAWTGKLDVPRFDPKPLLGNSSLKVLAVAVQGHGDRYGGALDGRLDLNDYQLLLRPLRAQFSHDFNTLTLQQLDLGSPQIKGSVAASGVVQLDAKPLSAQLDIQWNDLLLPQELVGQVLTSHGVLKASGTVDKYHAEGDVEIGPPGKLAKLALNLDGSAQRITLRTLALRQAQGNVQASGTLTLQPSFAWQAEASASRFDPGQLFAGWNGALDFDIASSGTLPKDGPDATLEIRKLVGKLRDRAVSGKGKLHLSSNEVIDGQLNLASGGSTVKLDARPGAENNADLQLAIASLGDWLPNAGGRLDGHFTIRGKQPKLSINGQLHGQSLAWQQQKADTLQLIVGLPDISRLAGKLDLQTSNVYLQGLTFQHINLLAEGSQGDHRLNMDARGTQLSGKLVLHGARKGSAWNGALATLDLEPQGMPGWRLQQPSQLSYNDGAMSLSELCLSAGDPQLCVAAKQDKSGNLDASYRLHALPLALLLNAAGDAELPMRADGILEGSGRIRRSAAGALSGNASISSTHGSITYTDHADAPLLRYDQLRLNAELTPASQRIDVHSGLDDGGRLDGQITISGTQQTLGGQLDLRLNNLAFIELFSSEVANVKGGVDGSFRFAGTLKQPAITGHADVREFAAEVPSAGLKLTQGRLSVSTVDARQFLVNGSVQSGKGTLAIHGTAGLGANGTGQGSQTAITLKGSQFTAADIPAAKVVISPDLTVKQDAKGIDIGGGLTIDSADVNADKLPGAGATQASPDVVVVDQKQQEQAASKLPISALVKVDLGRKTHIVGMGLDGRVTGLLTVSERPGRATTGQGQLAVAGTYRAYGQNLQIQRGQLLFASTPIDNPGLNIRAVRKLNPNATIDEGQEVGLLVSGTAQRPILTVFSNPVMEQSDALSYLITGKPLSEVKGGEGSMVSAAAQALGSAGGDLLAKRIGSRLGVDDIGVSSNEALGGSSAFTVGKYLSPRLYLSYGVGLFEPGEVITLRYRFGKRWNFEAQQATDFSRASFNYRYEK</sequence>
<accession>A0A502C1B3</accession>
<dbReference type="GO" id="GO:0005886">
    <property type="term" value="C:plasma membrane"/>
    <property type="evidence" value="ECO:0007669"/>
    <property type="project" value="InterPro"/>
</dbReference>
<dbReference type="PANTHER" id="PTHR36985">
    <property type="entry name" value="TRANSLOCATION AND ASSEMBLY MODULE SUBUNIT TAMB"/>
    <property type="match status" value="1"/>
</dbReference>